<dbReference type="Pfam" id="PF12708">
    <property type="entry name" value="Pect-lyase_RHGA_epim"/>
    <property type="match status" value="1"/>
</dbReference>
<dbReference type="OrthoDB" id="2505997at2"/>
<keyword evidence="3" id="KW-1185">Reference proteome</keyword>
<proteinExistence type="predicted"/>
<dbReference type="EMBL" id="RBAH01000044">
    <property type="protein sequence ID" value="RKN64175.1"/>
    <property type="molecule type" value="Genomic_DNA"/>
</dbReference>
<dbReference type="AlphaFoldDB" id="A0A3B0ASQ1"/>
<dbReference type="Gene3D" id="2.160.20.10">
    <property type="entry name" value="Single-stranded right-handed beta-helix, Pectin lyase-like"/>
    <property type="match status" value="1"/>
</dbReference>
<evidence type="ECO:0000259" key="1">
    <source>
        <dbReference type="Pfam" id="PF12708"/>
    </source>
</evidence>
<organism evidence="2 3">
    <name type="scientific">Paenibacillus ginsengarvi</name>
    <dbReference type="NCBI Taxonomy" id="400777"/>
    <lineage>
        <taxon>Bacteria</taxon>
        <taxon>Bacillati</taxon>
        <taxon>Bacillota</taxon>
        <taxon>Bacilli</taxon>
        <taxon>Bacillales</taxon>
        <taxon>Paenibacillaceae</taxon>
        <taxon>Paenibacillus</taxon>
    </lineage>
</organism>
<dbReference type="InterPro" id="IPR011050">
    <property type="entry name" value="Pectin_lyase_fold/virulence"/>
</dbReference>
<dbReference type="RefSeq" id="WP_120751750.1">
    <property type="nucleotide sequence ID" value="NZ_RBAH01000044.1"/>
</dbReference>
<reference evidence="2 3" key="1">
    <citation type="journal article" date="2007" name="Int. J. Syst. Evol. Microbiol.">
        <title>Paenibacillus ginsengarvi sp. nov., isolated from soil from ginseng cultivation.</title>
        <authorList>
            <person name="Yoon M.H."/>
            <person name="Ten L.N."/>
            <person name="Im W.T."/>
        </authorList>
    </citation>
    <scope>NUCLEOTIDE SEQUENCE [LARGE SCALE GENOMIC DNA]</scope>
    <source>
        <strain evidence="2 3">KCTC 13059</strain>
    </source>
</reference>
<gene>
    <name evidence="2" type="ORF">D7M11_34140</name>
</gene>
<accession>A0A3B0ASQ1</accession>
<evidence type="ECO:0000313" key="3">
    <source>
        <dbReference type="Proteomes" id="UP000282311"/>
    </source>
</evidence>
<sequence>MSESEKKVSRRQLLATAGWAGAAFTAGSMLPVSMTKQSHALSVTSAVYGETPSDCECVLVSTISGLRAITEPEAGATYYVTDYGQEGHFGFDPADTTSTDNTGTVLVSVSGARFKRKYDGTLRVGWFGAKGDGIADDTAAIQNAIDAAYTSDGGTVVFPEGTYAIRGNQLAIRRSNVFLSGEGNSKLLFLEPGAGDSCIHVWDNRGGLGMTNASNLPYYENIDYFDPRQYGGDDYRIANVGIANLEICLARRTGAVITMRKVDGFSNSNLRITFAQTSAGQLPITGNAIRTFFCSDGSWDNVHIHDNANVTYGALVYWSYAIHDRRIRIGKVNTIGFEYKHGVKCSIRDIRVTSDGVLGARGINVGYGSRYIQIERADVRGYLTGIWLRSSDEYEYSEHLHVVDSYFHGTTNGLVFNRVRYAVVDRCHIVSQIPVVFQSGKTYILYREGSDDTTLVPNSAGWTYDGDYDSKQQVQSGGISQWRYFEHSYLPQANGVTLQRSTLEIAAGSPASQACIKVLIPPDMKASHLVNSSGKLKTFTHTDGTSYYAASLVNCRFEDLILKADPSVQHYGIDSMSHVMSHCWWSKISFEGVRSYHARVMKFHDSVIESVRLHPTIASSHVFQINAIDGLEVRNSSMSHSHTLFYCHPSQNMTTAVNDGFTNIRLINNRFVGKNGSGMTWRWGWTVLFEGLVERPRLIGNSFLGMPNPTFYGNGSDPNGLSNVYSADHTNLSEGVPLLTLNHTWNVPAISAGSTQASSDISHPEAVPGDAVTIGTDIALQGLTAVGYVKSKGVISFYLANPTSQSIAQGTTRFSLTLLK</sequence>
<comment type="caution">
    <text evidence="2">The sequence shown here is derived from an EMBL/GenBank/DDBJ whole genome shotgun (WGS) entry which is preliminary data.</text>
</comment>
<feature type="domain" description="Rhamnogalacturonase A/B/Epimerase-like pectate lyase" evidence="1">
    <location>
        <begin position="127"/>
        <end position="187"/>
    </location>
</feature>
<dbReference type="Proteomes" id="UP000282311">
    <property type="component" value="Unassembled WGS sequence"/>
</dbReference>
<dbReference type="InterPro" id="IPR012334">
    <property type="entry name" value="Pectin_lyas_fold"/>
</dbReference>
<dbReference type="SUPFAM" id="SSF51126">
    <property type="entry name" value="Pectin lyase-like"/>
    <property type="match status" value="1"/>
</dbReference>
<evidence type="ECO:0000313" key="2">
    <source>
        <dbReference type="EMBL" id="RKN64175.1"/>
    </source>
</evidence>
<dbReference type="InterPro" id="IPR006311">
    <property type="entry name" value="TAT_signal"/>
</dbReference>
<name>A0A3B0ASQ1_9BACL</name>
<dbReference type="PROSITE" id="PS51318">
    <property type="entry name" value="TAT"/>
    <property type="match status" value="1"/>
</dbReference>
<protein>
    <recommendedName>
        <fullName evidence="1">Rhamnogalacturonase A/B/Epimerase-like pectate lyase domain-containing protein</fullName>
    </recommendedName>
</protein>
<dbReference type="InterPro" id="IPR024535">
    <property type="entry name" value="RHGA/B-epi-like_pectate_lyase"/>
</dbReference>